<dbReference type="NCBIfam" id="TIGR01420">
    <property type="entry name" value="pilT_fam"/>
    <property type="match status" value="1"/>
</dbReference>
<feature type="domain" description="Bacterial type II secretion system protein E" evidence="2">
    <location>
        <begin position="255"/>
        <end position="269"/>
    </location>
</feature>
<dbReference type="InParanoid" id="A0A420XSE5"/>
<dbReference type="InterPro" id="IPR001482">
    <property type="entry name" value="T2SS/T4SS_dom"/>
</dbReference>
<dbReference type="Gene3D" id="3.30.450.90">
    <property type="match status" value="1"/>
</dbReference>
<dbReference type="Pfam" id="PF00437">
    <property type="entry name" value="T2SSE"/>
    <property type="match status" value="1"/>
</dbReference>
<dbReference type="GO" id="GO:0005524">
    <property type="term" value="F:ATP binding"/>
    <property type="evidence" value="ECO:0007669"/>
    <property type="project" value="InterPro"/>
</dbReference>
<dbReference type="InterPro" id="IPR050921">
    <property type="entry name" value="T4SS_GSP_E_ATPase"/>
</dbReference>
<keyword evidence="4" id="KW-1185">Reference proteome</keyword>
<comment type="caution">
    <text evidence="3">The sequence shown here is derived from an EMBL/GenBank/DDBJ whole genome shotgun (WGS) entry which is preliminary data.</text>
</comment>
<evidence type="ECO:0000259" key="2">
    <source>
        <dbReference type="PROSITE" id="PS00662"/>
    </source>
</evidence>
<dbReference type="Proteomes" id="UP000281955">
    <property type="component" value="Unassembled WGS sequence"/>
</dbReference>
<evidence type="ECO:0000313" key="3">
    <source>
        <dbReference type="EMBL" id="RKS77750.1"/>
    </source>
</evidence>
<evidence type="ECO:0000256" key="1">
    <source>
        <dbReference type="ARBA" id="ARBA00006611"/>
    </source>
</evidence>
<organism evidence="3 4">
    <name type="scientific">Motilibacter peucedani</name>
    <dbReference type="NCBI Taxonomy" id="598650"/>
    <lineage>
        <taxon>Bacteria</taxon>
        <taxon>Bacillati</taxon>
        <taxon>Actinomycetota</taxon>
        <taxon>Actinomycetes</taxon>
        <taxon>Motilibacterales</taxon>
        <taxon>Motilibacteraceae</taxon>
        <taxon>Motilibacter</taxon>
    </lineage>
</organism>
<dbReference type="RefSeq" id="WP_269203889.1">
    <property type="nucleotide sequence ID" value="NZ_RBWV01000010.1"/>
</dbReference>
<name>A0A420XSE5_9ACTN</name>
<gene>
    <name evidence="3" type="ORF">CLV35_1448</name>
</gene>
<dbReference type="SMART" id="SM00382">
    <property type="entry name" value="AAA"/>
    <property type="match status" value="1"/>
</dbReference>
<dbReference type="GO" id="GO:0016887">
    <property type="term" value="F:ATP hydrolysis activity"/>
    <property type="evidence" value="ECO:0007669"/>
    <property type="project" value="InterPro"/>
</dbReference>
<dbReference type="PROSITE" id="PS00662">
    <property type="entry name" value="T2SP_E"/>
    <property type="match status" value="1"/>
</dbReference>
<protein>
    <submittedName>
        <fullName evidence="3">Twitching motility protein PilT</fullName>
    </submittedName>
</protein>
<dbReference type="PANTHER" id="PTHR30486">
    <property type="entry name" value="TWITCHING MOTILITY PROTEIN PILT"/>
    <property type="match status" value="1"/>
</dbReference>
<evidence type="ECO:0000313" key="4">
    <source>
        <dbReference type="Proteomes" id="UP000281955"/>
    </source>
</evidence>
<reference evidence="3 4" key="1">
    <citation type="submission" date="2018-10" db="EMBL/GenBank/DDBJ databases">
        <title>Genomic Encyclopedia of Archaeal and Bacterial Type Strains, Phase II (KMG-II): from individual species to whole genera.</title>
        <authorList>
            <person name="Goeker M."/>
        </authorList>
    </citation>
    <scope>NUCLEOTIDE SEQUENCE [LARGE SCALE GENOMIC DNA]</scope>
    <source>
        <strain evidence="3 4">RP-AC37</strain>
    </source>
</reference>
<dbReference type="InterPro" id="IPR027417">
    <property type="entry name" value="P-loop_NTPase"/>
</dbReference>
<sequence>MEQSQPASDPSAYSFFDAAPAAPSLAPIALEPLGLAPATTPVPAARLAEPASGAAQPSGGPLDLHELLDLMLAAGASDLHLTSGASPALRVHGVLEQRRDLPMMTPPVLQQMVYSMLTQRQRERFEQVWELDMSYSLPGRARFRVNVYRQRDSIGAAFRLIPFEIQRLETLGVPQSIAEFAGLPRGFVLVTGPTGSGKSTTLASLVDLANRTREDHILTVEDPIEFLHRHQRCIVNQREVGSDTQSFTAALKHALRQDPDIVLVGELRDLETISVALTAAETGHLVFATLHTQDAAQTIDRVIDVFPPHQQQQVRVQLAGALQGVVSQTLVPRSDGSGRVVAAEVLTVTPAIRNLIREGKTHQIYSAMQAGAAHGMQTMDQALAELVRHNVVSYETALTKCHHAQDFQRLTGRA</sequence>
<accession>A0A420XSE5</accession>
<dbReference type="AlphaFoldDB" id="A0A420XSE5"/>
<dbReference type="SUPFAM" id="SSF52540">
    <property type="entry name" value="P-loop containing nucleoside triphosphate hydrolases"/>
    <property type="match status" value="1"/>
</dbReference>
<dbReference type="InterPro" id="IPR003593">
    <property type="entry name" value="AAA+_ATPase"/>
</dbReference>
<proteinExistence type="inferred from homology"/>
<dbReference type="EMBL" id="RBWV01000010">
    <property type="protein sequence ID" value="RKS77750.1"/>
    <property type="molecule type" value="Genomic_DNA"/>
</dbReference>
<dbReference type="InterPro" id="IPR006321">
    <property type="entry name" value="PilT/PilU"/>
</dbReference>
<comment type="similarity">
    <text evidence="1">Belongs to the GSP E family.</text>
</comment>
<dbReference type="Gene3D" id="3.40.50.300">
    <property type="entry name" value="P-loop containing nucleotide triphosphate hydrolases"/>
    <property type="match status" value="1"/>
</dbReference>
<dbReference type="CDD" id="cd01131">
    <property type="entry name" value="PilT"/>
    <property type="match status" value="1"/>
</dbReference>